<organism evidence="3 4">
    <name type="scientific">Aspergillus rambellii</name>
    <dbReference type="NCBI Taxonomy" id="308745"/>
    <lineage>
        <taxon>Eukaryota</taxon>
        <taxon>Fungi</taxon>
        <taxon>Dikarya</taxon>
        <taxon>Ascomycota</taxon>
        <taxon>Pezizomycotina</taxon>
        <taxon>Eurotiomycetes</taxon>
        <taxon>Eurotiomycetidae</taxon>
        <taxon>Eurotiales</taxon>
        <taxon>Aspergillaceae</taxon>
        <taxon>Aspergillus</taxon>
        <taxon>Aspergillus subgen. Nidulantes</taxon>
    </lineage>
</organism>
<proteinExistence type="predicted"/>
<name>A0A0F8VRP8_9EURO</name>
<accession>A0A0F8VRP8</accession>
<dbReference type="AlphaFoldDB" id="A0A0F8VRP8"/>
<reference evidence="3 4" key="1">
    <citation type="submission" date="2015-02" db="EMBL/GenBank/DDBJ databases">
        <title>Draft Genome Sequences of Two Closely-Related Aflatoxigenic Aspergillus Species Obtained from the Cote d'Ivoire.</title>
        <authorList>
            <person name="Moore G.G."/>
            <person name="Beltz S.B."/>
            <person name="Mack B.M."/>
        </authorList>
    </citation>
    <scope>NUCLEOTIDE SEQUENCE [LARGE SCALE GENOMIC DNA]</scope>
    <source>
        <strain evidence="3 4">SRRC1468</strain>
    </source>
</reference>
<gene>
    <name evidence="3" type="ORF">ARAM_004242</name>
</gene>
<dbReference type="OrthoDB" id="5015991at2759"/>
<evidence type="ECO:0000313" key="3">
    <source>
        <dbReference type="EMBL" id="KKK25886.1"/>
    </source>
</evidence>
<dbReference type="EMBL" id="JZBS01000647">
    <property type="protein sequence ID" value="KKK25886.1"/>
    <property type="molecule type" value="Genomic_DNA"/>
</dbReference>
<evidence type="ECO:0000313" key="4">
    <source>
        <dbReference type="Proteomes" id="UP000034291"/>
    </source>
</evidence>
<dbReference type="Proteomes" id="UP000034291">
    <property type="component" value="Unassembled WGS sequence"/>
</dbReference>
<feature type="coiled-coil region" evidence="1">
    <location>
        <begin position="112"/>
        <end position="139"/>
    </location>
</feature>
<evidence type="ECO:0000256" key="2">
    <source>
        <dbReference type="SAM" id="MobiDB-lite"/>
    </source>
</evidence>
<protein>
    <submittedName>
        <fullName evidence="3">Uncharacterized protein</fullName>
    </submittedName>
</protein>
<keyword evidence="4" id="KW-1185">Reference proteome</keyword>
<sequence>MKPEFRGIGPDERRHVRESPGPSAAAWVRRMCFYNQKRFACGDWSWTSFAHRCNYEYRTGETCGMRLVNTTEFETTQCRLCEKIDTKFRRRSAEMERLTRWKREGGTLVASMDRSQKLITELEKEIRQLQRERDDKRKALS</sequence>
<feature type="region of interest" description="Disordered" evidence="2">
    <location>
        <begin position="1"/>
        <end position="20"/>
    </location>
</feature>
<comment type="caution">
    <text evidence="3">The sequence shown here is derived from an EMBL/GenBank/DDBJ whole genome shotgun (WGS) entry which is preliminary data.</text>
</comment>
<feature type="compositionally biased region" description="Basic and acidic residues" evidence="2">
    <location>
        <begin position="1"/>
        <end position="18"/>
    </location>
</feature>
<keyword evidence="1" id="KW-0175">Coiled coil</keyword>
<evidence type="ECO:0000256" key="1">
    <source>
        <dbReference type="SAM" id="Coils"/>
    </source>
</evidence>